<dbReference type="AlphaFoldDB" id="F9GA77"/>
<feature type="non-terminal residue" evidence="1">
    <location>
        <position position="1"/>
    </location>
</feature>
<dbReference type="EMBL" id="AFQF01003993">
    <property type="protein sequence ID" value="EGU73932.1"/>
    <property type="molecule type" value="Genomic_DNA"/>
</dbReference>
<reference evidence="1" key="1">
    <citation type="journal article" date="2012" name="Mol. Plant Microbe Interact.">
        <title>A highly conserved effector in Fusarium oxysporum is required for full virulence on Arabidopsis.</title>
        <authorList>
            <person name="Thatcher L.F."/>
            <person name="Gardiner D.M."/>
            <person name="Kazan K."/>
            <person name="Manners J."/>
        </authorList>
    </citation>
    <scope>NUCLEOTIDE SEQUENCE [LARGE SCALE GENOMIC DNA]</scope>
    <source>
        <strain evidence="1">Fo5176</strain>
    </source>
</reference>
<name>F9GA77_FUSOF</name>
<gene>
    <name evidence="1" type="ORF">FOXB_15559</name>
</gene>
<sequence>KALLFSYNIKAFKEQLLGAAALSEAEYALWWYKGPIRKLYNLMVKVRIKDVLNHLAKLLRFYEDAVKTLEGDSQQCRRKRGWVGSYGNMWEVIQGYKFLLEVMEDYKKLTSEIPDAELFRININLGKEKLNKYYMLHLAF</sequence>
<comment type="caution">
    <text evidence="1">The sequence shown here is derived from an EMBL/GenBank/DDBJ whole genome shotgun (WGS) entry which is preliminary data.</text>
</comment>
<accession>F9GA77</accession>
<organism evidence="1">
    <name type="scientific">Fusarium oxysporum (strain Fo5176)</name>
    <name type="common">Fusarium vascular wilt</name>
    <dbReference type="NCBI Taxonomy" id="660025"/>
    <lineage>
        <taxon>Eukaryota</taxon>
        <taxon>Fungi</taxon>
        <taxon>Dikarya</taxon>
        <taxon>Ascomycota</taxon>
        <taxon>Pezizomycotina</taxon>
        <taxon>Sordariomycetes</taxon>
        <taxon>Hypocreomycetidae</taxon>
        <taxon>Hypocreales</taxon>
        <taxon>Nectriaceae</taxon>
        <taxon>Fusarium</taxon>
        <taxon>Fusarium oxysporum species complex</taxon>
    </lineage>
</organism>
<evidence type="ECO:0000313" key="1">
    <source>
        <dbReference type="EMBL" id="EGU73932.1"/>
    </source>
</evidence>
<proteinExistence type="predicted"/>
<protein>
    <submittedName>
        <fullName evidence="1">Uncharacterized protein</fullName>
    </submittedName>
</protein>